<dbReference type="Proteomes" id="UP000070483">
    <property type="component" value="Unassembled WGS sequence"/>
</dbReference>
<accession>A0A134AMH7</accession>
<sequence length="554" mass="65162">MKKFFRMLGLIILIGNIGFAEYTIKDGKVYWDDELVVKYVNGVVSQYNKFLPDVESFKILKDGYARDKGTIYYNGETVEKQNGDNEVDVKTFEILEKNVARDKNTVYINGIDYPNVDVNTVKIVKSKDDFINYVKDKNGIYWIGSPDVEANRYYDKETFEDLGDFFARDKNYIYYFEKPLKFVDKASFKRLSDSYISDKNGIYYLDKIIKGADKNSFEIMEWDYAKDRNNVYYEDKKVSGADINTFEVKEDIVKDKNSIYSNGKKLEGADIQTFRKLNEYYDIDKNNIYYNLNSNSDIKRIKNTDGNFKIIEEKLIKNKDGVYYLGEKIKEIDPNSFKIIRKNNFKKDNSYYAKDSKNVYYIQLDPLYILDTDNDSKDNALKNVVKVLKGANPNTFEVINDYYSKDDKNIFYISWIVEKEPLIKGADIKTFEVLNNDFSKDKDNVYFGTDREEDLDSKSFKILNLSSQNRNGYYLEDKNGIYFLKIDDFGNYFNKVTDKGKFLNDFYIKDNDYVYCNEDVLNDADSNTFKVVDEHSSRAEDKNHKYEYCKTVKQ</sequence>
<dbReference type="RefSeq" id="WP_060917518.1">
    <property type="nucleotide sequence ID" value="NZ_KQ960028.1"/>
</dbReference>
<name>A0A134AMH7_9FUSO</name>
<reference evidence="2" key="1">
    <citation type="submission" date="2016-01" db="EMBL/GenBank/DDBJ databases">
        <authorList>
            <person name="Mitreva M."/>
            <person name="Pepin K.H."/>
            <person name="Mihindukulasuriya K.A."/>
            <person name="Fulton R."/>
            <person name="Fronick C."/>
            <person name="O'Laughlin M."/>
            <person name="Miner T."/>
            <person name="Herter B."/>
            <person name="Rosa B.A."/>
            <person name="Cordes M."/>
            <person name="Tomlinson C."/>
            <person name="Wollam A."/>
            <person name="Palsikar V.B."/>
            <person name="Mardis E.R."/>
            <person name="Wilson R.K."/>
        </authorList>
    </citation>
    <scope>NUCLEOTIDE SEQUENCE [LARGE SCALE GENOMIC DNA]</scope>
    <source>
        <strain evidence="2">KA00185</strain>
    </source>
</reference>
<dbReference type="STRING" id="157687.HMPREF3180_00615"/>
<keyword evidence="2" id="KW-1185">Reference proteome</keyword>
<evidence type="ECO:0000313" key="1">
    <source>
        <dbReference type="EMBL" id="KXB68770.1"/>
    </source>
</evidence>
<protein>
    <recommendedName>
        <fullName evidence="3">DKNYY family protein</fullName>
    </recommendedName>
</protein>
<dbReference type="InterPro" id="IPR027375">
    <property type="entry name" value="DKNYY"/>
</dbReference>
<dbReference type="Pfam" id="PF13644">
    <property type="entry name" value="DKNYY"/>
    <property type="match status" value="4"/>
</dbReference>
<comment type="caution">
    <text evidence="1">The sequence shown here is derived from an EMBL/GenBank/DDBJ whole genome shotgun (WGS) entry which is preliminary data.</text>
</comment>
<proteinExistence type="predicted"/>
<gene>
    <name evidence="1" type="ORF">HMPREF3180_00615</name>
</gene>
<organism evidence="1 2">
    <name type="scientific">Leptotrichia wadei</name>
    <dbReference type="NCBI Taxonomy" id="157687"/>
    <lineage>
        <taxon>Bacteria</taxon>
        <taxon>Fusobacteriati</taxon>
        <taxon>Fusobacteriota</taxon>
        <taxon>Fusobacteriia</taxon>
        <taxon>Fusobacteriales</taxon>
        <taxon>Leptotrichiaceae</taxon>
        <taxon>Leptotrichia</taxon>
    </lineage>
</organism>
<dbReference type="EMBL" id="LSDD01000037">
    <property type="protein sequence ID" value="KXB68770.1"/>
    <property type="molecule type" value="Genomic_DNA"/>
</dbReference>
<evidence type="ECO:0008006" key="3">
    <source>
        <dbReference type="Google" id="ProtNLM"/>
    </source>
</evidence>
<dbReference type="PATRIC" id="fig|157687.3.peg.613"/>
<evidence type="ECO:0000313" key="2">
    <source>
        <dbReference type="Proteomes" id="UP000070483"/>
    </source>
</evidence>
<dbReference type="OrthoDB" id="78559at2"/>
<dbReference type="AlphaFoldDB" id="A0A134AMH7"/>